<sequence>MDIILNPEQEQLIQAKVNSGKYITVDEVIAEALKLLDERDKHYQKWVEDTRQKVAVGLEQLNRGEGIEVQTVINKLLAWGHETLKALPDDEKSKTW</sequence>
<proteinExistence type="predicted"/>
<accession>A0A401IC14</accession>
<evidence type="ECO:0000313" key="2">
    <source>
        <dbReference type="Proteomes" id="UP000287247"/>
    </source>
</evidence>
<dbReference type="Pfam" id="PF03693">
    <property type="entry name" value="ParD_antitoxin"/>
    <property type="match status" value="1"/>
</dbReference>
<comment type="caution">
    <text evidence="1">The sequence shown here is derived from an EMBL/GenBank/DDBJ whole genome shotgun (WGS) entry which is preliminary data.</text>
</comment>
<dbReference type="AlphaFoldDB" id="A0A401IC14"/>
<dbReference type="Proteomes" id="UP000287247">
    <property type="component" value="Unassembled WGS sequence"/>
</dbReference>
<dbReference type="OrthoDB" id="517705at2"/>
<dbReference type="InterPro" id="IPR022789">
    <property type="entry name" value="ParD"/>
</dbReference>
<protein>
    <submittedName>
        <fullName evidence="1">CopG/Arc/MetJ family transcriptional regulator</fullName>
    </submittedName>
</protein>
<organism evidence="1 2">
    <name type="scientific">Aphanothece sacrum FPU1</name>
    <dbReference type="NCBI Taxonomy" id="1920663"/>
    <lineage>
        <taxon>Bacteria</taxon>
        <taxon>Bacillati</taxon>
        <taxon>Cyanobacteriota</taxon>
        <taxon>Cyanophyceae</taxon>
        <taxon>Oscillatoriophycideae</taxon>
        <taxon>Chroococcales</taxon>
        <taxon>Aphanothecaceae</taxon>
        <taxon>Aphanothece</taxon>
    </lineage>
</organism>
<name>A0A401IC14_APHSA</name>
<dbReference type="Gene3D" id="6.10.10.120">
    <property type="entry name" value="Antitoxin ParD1-like"/>
    <property type="match status" value="1"/>
</dbReference>
<gene>
    <name evidence="1" type="ORF">AsFPU1_0155</name>
</gene>
<dbReference type="EMBL" id="BDQK01000001">
    <property type="protein sequence ID" value="GBF78766.1"/>
    <property type="molecule type" value="Genomic_DNA"/>
</dbReference>
<reference evidence="2" key="1">
    <citation type="submission" date="2017-05" db="EMBL/GenBank/DDBJ databases">
        <title>Physiological properties and genetic analysis related to exopolysaccharide production of fresh-water unicellular cyanobacterium Aphanothece sacrum, Suizenji Nori, that has been cultured as a food source in Japan.</title>
        <authorList>
            <person name="Kanesaki Y."/>
            <person name="Yoshikawa S."/>
            <person name="Ohki K."/>
        </authorList>
    </citation>
    <scope>NUCLEOTIDE SEQUENCE [LARGE SCALE GENOMIC DNA]</scope>
    <source>
        <strain evidence="2">FPU1</strain>
    </source>
</reference>
<dbReference type="RefSeq" id="WP_124969737.1">
    <property type="nucleotide sequence ID" value="NZ_BDQK01000001.1"/>
</dbReference>
<dbReference type="InterPro" id="IPR038296">
    <property type="entry name" value="ParD_sf"/>
</dbReference>
<evidence type="ECO:0000313" key="1">
    <source>
        <dbReference type="EMBL" id="GBF78766.1"/>
    </source>
</evidence>
<keyword evidence="2" id="KW-1185">Reference proteome</keyword>